<dbReference type="PANTHER" id="PTHR24180">
    <property type="entry name" value="CYCLIN-DEPENDENT KINASE INHIBITOR 2C-RELATED"/>
    <property type="match status" value="1"/>
</dbReference>
<accession>A0A6J3M682</accession>
<dbReference type="AlphaFoldDB" id="A0A6J3M682"/>
<keyword evidence="2 3" id="KW-0040">ANK repeat</keyword>
<dbReference type="GeneID" id="54362435"/>
<proteinExistence type="predicted"/>
<reference evidence="5" key="1">
    <citation type="submission" date="2020-01" db="EMBL/GenBank/DDBJ databases">
        <authorList>
            <consortium name="DOE Joint Genome Institute"/>
            <person name="Haridas S."/>
            <person name="Albert R."/>
            <person name="Binder M."/>
            <person name="Bloem J."/>
            <person name="Labutti K."/>
            <person name="Salamov A."/>
            <person name="Andreopoulos B."/>
            <person name="Baker S.E."/>
            <person name="Barry K."/>
            <person name="Bills G."/>
            <person name="Bluhm B.H."/>
            <person name="Cannon C."/>
            <person name="Castanera R."/>
            <person name="Culley D.E."/>
            <person name="Daum C."/>
            <person name="Ezra D."/>
            <person name="Gonzalez J.B."/>
            <person name="Henrissat B."/>
            <person name="Kuo A."/>
            <person name="Liang C."/>
            <person name="Lipzen A."/>
            <person name="Lutzoni F."/>
            <person name="Magnuson J."/>
            <person name="Mondo S."/>
            <person name="Nolan M."/>
            <person name="Ohm R."/>
            <person name="Pangilinan J."/>
            <person name="Park H.-J."/>
            <person name="Ramirez L."/>
            <person name="Alfaro M."/>
            <person name="Sun H."/>
            <person name="Tritt A."/>
            <person name="Yoshinaga Y."/>
            <person name="Zwiers L.-H."/>
            <person name="Turgeon B.G."/>
            <person name="Goodwin S.B."/>
            <person name="Spatafora J.W."/>
            <person name="Crous P.W."/>
            <person name="Grigoriev I.V."/>
        </authorList>
    </citation>
    <scope>NUCLEOTIDE SEQUENCE</scope>
    <source>
        <strain evidence="5">CBS 342.82</strain>
    </source>
</reference>
<dbReference type="InterPro" id="IPR036770">
    <property type="entry name" value="Ankyrin_rpt-contain_sf"/>
</dbReference>
<dbReference type="Gene3D" id="1.25.40.20">
    <property type="entry name" value="Ankyrin repeat-containing domain"/>
    <property type="match status" value="3"/>
</dbReference>
<keyword evidence="4" id="KW-1185">Reference proteome</keyword>
<dbReference type="Proteomes" id="UP000504637">
    <property type="component" value="Unplaced"/>
</dbReference>
<name>A0A6J3M682_9PEZI</name>
<gene>
    <name evidence="5" type="ORF">K489DRAFT_379398</name>
</gene>
<feature type="repeat" description="ANK" evidence="3">
    <location>
        <begin position="391"/>
        <end position="432"/>
    </location>
</feature>
<dbReference type="InterPro" id="IPR002110">
    <property type="entry name" value="Ankyrin_rpt"/>
</dbReference>
<dbReference type="SMART" id="SM00248">
    <property type="entry name" value="ANK"/>
    <property type="match status" value="3"/>
</dbReference>
<evidence type="ECO:0000256" key="2">
    <source>
        <dbReference type="ARBA" id="ARBA00023043"/>
    </source>
</evidence>
<dbReference type="RefSeq" id="XP_033460439.1">
    <property type="nucleotide sequence ID" value="XM_033604635.1"/>
</dbReference>
<evidence type="ECO:0000313" key="5">
    <source>
        <dbReference type="RefSeq" id="XP_033460439.1"/>
    </source>
</evidence>
<evidence type="ECO:0000256" key="1">
    <source>
        <dbReference type="ARBA" id="ARBA00022737"/>
    </source>
</evidence>
<organism evidence="5">
    <name type="scientific">Dissoconium aciculare CBS 342.82</name>
    <dbReference type="NCBI Taxonomy" id="1314786"/>
    <lineage>
        <taxon>Eukaryota</taxon>
        <taxon>Fungi</taxon>
        <taxon>Dikarya</taxon>
        <taxon>Ascomycota</taxon>
        <taxon>Pezizomycotina</taxon>
        <taxon>Dothideomycetes</taxon>
        <taxon>Dothideomycetidae</taxon>
        <taxon>Mycosphaerellales</taxon>
        <taxon>Dissoconiaceae</taxon>
        <taxon>Dissoconium</taxon>
    </lineage>
</organism>
<protein>
    <submittedName>
        <fullName evidence="5">Ankyrin</fullName>
    </submittedName>
</protein>
<evidence type="ECO:0000256" key="3">
    <source>
        <dbReference type="PROSITE-ProRule" id="PRU00023"/>
    </source>
</evidence>
<sequence length="562" mass="63233">MDAELCAEDCTMAQDPSGWDSPRPSPGVLKFGDEPLITEGNDPKQVKLLLEQGCVITPSAILAACYQSESDTLILLLDHDSPGPNARPEAKLMGASLACKDLPSSDVALLLRRKDSQYYPLHFASIGMRSEFKEGHRATMNVLLRYKPDLFAEFLQPLWYDADDRPGAYMSDVGELVCVESDSDDEWYELSSDGEMPKIETKYAARSLFHVMLEDGALVEPILNCDGLDFDVNRRDPQGRTLMHSVCRNALGADVHADVESYEIREPIDGRFIANEGTGPSLFEIFHRRGGDLQARDYRGKNVLHHLLEARSLRYERAQPPFIYNTFKYILQHLPELVNSPDNHGTYPLHAALNRVREITFPTVWQKFSPIEQVVKDLLDAGARPLEIDSRGNTALHYLADSGLGERTDREPRRALFRFFCEAGVDVNARNHKGRTAIELFLDNHKVNEATLDVLMYLKDDNGGPRVQIEDDLLELFEASGARWTDVDPKGQTLLHWVARHNPWYVRSRAYYLLKRGVDPRAKDKKGRTAQDVAEAAGNNTVAAVLRGWLVRTAKSQMADQA</sequence>
<evidence type="ECO:0000313" key="4">
    <source>
        <dbReference type="Proteomes" id="UP000504637"/>
    </source>
</evidence>
<reference evidence="5" key="2">
    <citation type="submission" date="2020-04" db="EMBL/GenBank/DDBJ databases">
        <authorList>
            <consortium name="NCBI Genome Project"/>
        </authorList>
    </citation>
    <scope>NUCLEOTIDE SEQUENCE</scope>
    <source>
        <strain evidence="5">CBS 342.82</strain>
    </source>
</reference>
<reference evidence="5" key="3">
    <citation type="submission" date="2025-08" db="UniProtKB">
        <authorList>
            <consortium name="RefSeq"/>
        </authorList>
    </citation>
    <scope>IDENTIFICATION</scope>
    <source>
        <strain evidence="5">CBS 342.82</strain>
    </source>
</reference>
<dbReference type="PROSITE" id="PS50088">
    <property type="entry name" value="ANK_REPEAT"/>
    <property type="match status" value="1"/>
</dbReference>
<dbReference type="SUPFAM" id="SSF48403">
    <property type="entry name" value="Ankyrin repeat"/>
    <property type="match status" value="1"/>
</dbReference>
<dbReference type="OrthoDB" id="21416at2759"/>
<dbReference type="PANTHER" id="PTHR24180:SF45">
    <property type="entry name" value="POLY [ADP-RIBOSE] POLYMERASE TANKYRASE"/>
    <property type="match status" value="1"/>
</dbReference>
<dbReference type="InterPro" id="IPR051637">
    <property type="entry name" value="Ank_repeat_dom-contain_49"/>
</dbReference>
<keyword evidence="1" id="KW-0677">Repeat</keyword>